<sequence length="72" mass="8048">MGEKLGETRYAILSRIQQNREITIVKLAQELGLSTTAVEKQIGLLKEQGYLKRVGPAKGGHWQVVVWLIVGF</sequence>
<organism evidence="1 2">
    <name type="scientific">Desulfoprunum benzoelyticum</name>
    <dbReference type="NCBI Taxonomy" id="1506996"/>
    <lineage>
        <taxon>Bacteria</taxon>
        <taxon>Pseudomonadati</taxon>
        <taxon>Thermodesulfobacteriota</taxon>
        <taxon>Desulfobulbia</taxon>
        <taxon>Desulfobulbales</taxon>
        <taxon>Desulfobulbaceae</taxon>
        <taxon>Desulfoprunum</taxon>
    </lineage>
</organism>
<dbReference type="CDD" id="cd00090">
    <property type="entry name" value="HTH_ARSR"/>
    <property type="match status" value="1"/>
</dbReference>
<dbReference type="Gene3D" id="1.10.10.10">
    <property type="entry name" value="Winged helix-like DNA-binding domain superfamily/Winged helix DNA-binding domain"/>
    <property type="match status" value="1"/>
</dbReference>
<dbReference type="RefSeq" id="WP_183348345.1">
    <property type="nucleotide sequence ID" value="NZ_JACHEO010000002.1"/>
</dbReference>
<dbReference type="InterPro" id="IPR036388">
    <property type="entry name" value="WH-like_DNA-bd_sf"/>
</dbReference>
<protein>
    <submittedName>
        <fullName evidence="1">Biotin operon repressor</fullName>
    </submittedName>
</protein>
<dbReference type="AlphaFoldDB" id="A0A840UZL6"/>
<reference evidence="1 2" key="1">
    <citation type="submission" date="2020-08" db="EMBL/GenBank/DDBJ databases">
        <title>Genomic Encyclopedia of Type Strains, Phase IV (KMG-IV): sequencing the most valuable type-strain genomes for metagenomic binning, comparative biology and taxonomic classification.</title>
        <authorList>
            <person name="Goeker M."/>
        </authorList>
    </citation>
    <scope>NUCLEOTIDE SEQUENCE [LARGE SCALE GENOMIC DNA]</scope>
    <source>
        <strain evidence="1 2">DSM 28570</strain>
    </source>
</reference>
<proteinExistence type="predicted"/>
<dbReference type="InterPro" id="IPR011991">
    <property type="entry name" value="ArsR-like_HTH"/>
</dbReference>
<comment type="caution">
    <text evidence="1">The sequence shown here is derived from an EMBL/GenBank/DDBJ whole genome shotgun (WGS) entry which is preliminary data.</text>
</comment>
<dbReference type="GO" id="GO:0043565">
    <property type="term" value="F:sequence-specific DNA binding"/>
    <property type="evidence" value="ECO:0007669"/>
    <property type="project" value="InterPro"/>
</dbReference>
<accession>A0A840UZL6</accession>
<dbReference type="InterPro" id="IPR036390">
    <property type="entry name" value="WH_DNA-bd_sf"/>
</dbReference>
<dbReference type="Proteomes" id="UP000539642">
    <property type="component" value="Unassembled WGS sequence"/>
</dbReference>
<dbReference type="PRINTS" id="PR00033">
    <property type="entry name" value="HTHASNC"/>
</dbReference>
<name>A0A840UZL6_9BACT</name>
<dbReference type="EMBL" id="JACHEO010000002">
    <property type="protein sequence ID" value="MBB5346990.1"/>
    <property type="molecule type" value="Genomic_DNA"/>
</dbReference>
<evidence type="ECO:0000313" key="2">
    <source>
        <dbReference type="Proteomes" id="UP000539642"/>
    </source>
</evidence>
<dbReference type="GO" id="GO:0006355">
    <property type="term" value="P:regulation of DNA-templated transcription"/>
    <property type="evidence" value="ECO:0007669"/>
    <property type="project" value="UniProtKB-ARBA"/>
</dbReference>
<dbReference type="InterPro" id="IPR000485">
    <property type="entry name" value="AsnC-type_HTH_dom"/>
</dbReference>
<keyword evidence="2" id="KW-1185">Reference proteome</keyword>
<gene>
    <name evidence="1" type="ORF">HNQ81_000700</name>
</gene>
<dbReference type="Pfam" id="PF13412">
    <property type="entry name" value="HTH_24"/>
    <property type="match status" value="1"/>
</dbReference>
<dbReference type="SUPFAM" id="SSF46785">
    <property type="entry name" value="Winged helix' DNA-binding domain"/>
    <property type="match status" value="1"/>
</dbReference>
<evidence type="ECO:0000313" key="1">
    <source>
        <dbReference type="EMBL" id="MBB5346990.1"/>
    </source>
</evidence>